<evidence type="ECO:0000256" key="1">
    <source>
        <dbReference type="SAM" id="MobiDB-lite"/>
    </source>
</evidence>
<accession>A0A2B7WP29</accession>
<evidence type="ECO:0000256" key="2">
    <source>
        <dbReference type="SAM" id="Phobius"/>
    </source>
</evidence>
<feature type="transmembrane region" description="Helical" evidence="2">
    <location>
        <begin position="49"/>
        <end position="70"/>
    </location>
</feature>
<dbReference type="OrthoDB" id="2126698at2759"/>
<feature type="compositionally biased region" description="Polar residues" evidence="1">
    <location>
        <begin position="1"/>
        <end position="11"/>
    </location>
</feature>
<keyword evidence="2" id="KW-1133">Transmembrane helix</keyword>
<proteinExistence type="predicted"/>
<organism evidence="3 4">
    <name type="scientific">Blastomyces parvus</name>
    <dbReference type="NCBI Taxonomy" id="2060905"/>
    <lineage>
        <taxon>Eukaryota</taxon>
        <taxon>Fungi</taxon>
        <taxon>Dikarya</taxon>
        <taxon>Ascomycota</taxon>
        <taxon>Pezizomycotina</taxon>
        <taxon>Eurotiomycetes</taxon>
        <taxon>Eurotiomycetidae</taxon>
        <taxon>Onygenales</taxon>
        <taxon>Ajellomycetaceae</taxon>
        <taxon>Blastomyces</taxon>
    </lineage>
</organism>
<evidence type="ECO:0000313" key="4">
    <source>
        <dbReference type="Proteomes" id="UP000224080"/>
    </source>
</evidence>
<sequence length="118" mass="13000">MTANSSTTTDADQPGVSSHEGEIFDLEDGDRGRWQLVTHEFLRLLKGPIPVVLANTFIKTLFISLWPFGLRATKLRKKRKAFHVVLTPLLFQLLPHSGTGANGGDGSAAYTAKRIRLI</sequence>
<dbReference type="AlphaFoldDB" id="A0A2B7WP29"/>
<keyword evidence="2" id="KW-0812">Transmembrane</keyword>
<evidence type="ECO:0000313" key="3">
    <source>
        <dbReference type="EMBL" id="PGG98270.1"/>
    </source>
</evidence>
<dbReference type="EMBL" id="PDNC01000124">
    <property type="protein sequence ID" value="PGG98270.1"/>
    <property type="molecule type" value="Genomic_DNA"/>
</dbReference>
<reference evidence="3 4" key="1">
    <citation type="submission" date="2017-10" db="EMBL/GenBank/DDBJ databases">
        <title>Comparative genomics in systemic dimorphic fungi from Ajellomycetaceae.</title>
        <authorList>
            <person name="Munoz J.F."/>
            <person name="Mcewen J.G."/>
            <person name="Clay O.K."/>
            <person name="Cuomo C.A."/>
        </authorList>
    </citation>
    <scope>NUCLEOTIDE SEQUENCE [LARGE SCALE GENOMIC DNA]</scope>
    <source>
        <strain evidence="3 4">UAMH130</strain>
    </source>
</reference>
<keyword evidence="4" id="KW-1185">Reference proteome</keyword>
<gene>
    <name evidence="3" type="ORF">GX51_06918</name>
</gene>
<dbReference type="Proteomes" id="UP000224080">
    <property type="component" value="Unassembled WGS sequence"/>
</dbReference>
<protein>
    <submittedName>
        <fullName evidence="3">Uncharacterized protein</fullName>
    </submittedName>
</protein>
<comment type="caution">
    <text evidence="3">The sequence shown here is derived from an EMBL/GenBank/DDBJ whole genome shotgun (WGS) entry which is preliminary data.</text>
</comment>
<keyword evidence="2" id="KW-0472">Membrane</keyword>
<feature type="region of interest" description="Disordered" evidence="1">
    <location>
        <begin position="1"/>
        <end position="24"/>
    </location>
</feature>
<name>A0A2B7WP29_9EURO</name>